<dbReference type="FunFam" id="1.10.510.10:FF:000331">
    <property type="entry name" value="Mitogen-activated protein kinase kinase kinase 19"/>
    <property type="match status" value="1"/>
</dbReference>
<proteinExistence type="inferred from homology"/>
<evidence type="ECO:0000256" key="1">
    <source>
        <dbReference type="ARBA" id="ARBA00008874"/>
    </source>
</evidence>
<dbReference type="InterPro" id="IPR017441">
    <property type="entry name" value="Protein_kinase_ATP_BS"/>
</dbReference>
<dbReference type="PANTHER" id="PTHR11584:SF369">
    <property type="entry name" value="MITOGEN-ACTIVATED PROTEIN KINASE KINASE KINASE 19-RELATED"/>
    <property type="match status" value="1"/>
</dbReference>
<dbReference type="GO" id="GO:0035556">
    <property type="term" value="P:intracellular signal transduction"/>
    <property type="evidence" value="ECO:0007669"/>
    <property type="project" value="UniProtKB-ARBA"/>
</dbReference>
<evidence type="ECO:0000313" key="16">
    <source>
        <dbReference type="Proteomes" id="UP000288216"/>
    </source>
</evidence>
<comment type="catalytic activity">
    <reaction evidence="8">
        <text>L-threonyl-[protein] + ATP = O-phospho-L-threonyl-[protein] + ADP + H(+)</text>
        <dbReference type="Rhea" id="RHEA:46608"/>
        <dbReference type="Rhea" id="RHEA-COMP:11060"/>
        <dbReference type="Rhea" id="RHEA-COMP:11605"/>
        <dbReference type="ChEBI" id="CHEBI:15378"/>
        <dbReference type="ChEBI" id="CHEBI:30013"/>
        <dbReference type="ChEBI" id="CHEBI:30616"/>
        <dbReference type="ChEBI" id="CHEBI:61977"/>
        <dbReference type="ChEBI" id="CHEBI:456216"/>
        <dbReference type="EC" id="2.7.11.1"/>
    </reaction>
</comment>
<dbReference type="STRING" id="75743.A0A401PZZ0"/>
<evidence type="ECO:0000256" key="3">
    <source>
        <dbReference type="ARBA" id="ARBA00022527"/>
    </source>
</evidence>
<feature type="region of interest" description="Disordered" evidence="13">
    <location>
        <begin position="362"/>
        <end position="385"/>
    </location>
</feature>
<name>A0A401PZZ0_SCYTO</name>
<feature type="binding site" evidence="12">
    <location>
        <position position="1254"/>
    </location>
    <ligand>
        <name>ATP</name>
        <dbReference type="ChEBI" id="CHEBI:30616"/>
    </ligand>
</feature>
<evidence type="ECO:0000256" key="5">
    <source>
        <dbReference type="ARBA" id="ARBA00022741"/>
    </source>
</evidence>
<evidence type="ECO:0000256" key="12">
    <source>
        <dbReference type="PROSITE-ProRule" id="PRU10141"/>
    </source>
</evidence>
<keyword evidence="16" id="KW-1185">Reference proteome</keyword>
<comment type="caution">
    <text evidence="15">The sequence shown here is derived from an EMBL/GenBank/DDBJ whole genome shotgun (WGS) entry which is preliminary data.</text>
</comment>
<dbReference type="InterPro" id="IPR011009">
    <property type="entry name" value="Kinase-like_dom_sf"/>
</dbReference>
<dbReference type="PROSITE" id="PS00107">
    <property type="entry name" value="PROTEIN_KINASE_ATP"/>
    <property type="match status" value="1"/>
</dbReference>
<evidence type="ECO:0000256" key="7">
    <source>
        <dbReference type="ARBA" id="ARBA00022840"/>
    </source>
</evidence>
<dbReference type="OrthoDB" id="266718at2759"/>
<feature type="compositionally biased region" description="Polar residues" evidence="13">
    <location>
        <begin position="375"/>
        <end position="385"/>
    </location>
</feature>
<feature type="region of interest" description="Disordered" evidence="13">
    <location>
        <begin position="246"/>
        <end position="269"/>
    </location>
</feature>
<dbReference type="PANTHER" id="PTHR11584">
    <property type="entry name" value="SERINE/THREONINE PROTEIN KINASE"/>
    <property type="match status" value="1"/>
</dbReference>
<reference evidence="15 16" key="1">
    <citation type="journal article" date="2018" name="Nat. Ecol. Evol.">
        <title>Shark genomes provide insights into elasmobranch evolution and the origin of vertebrates.</title>
        <authorList>
            <person name="Hara Y"/>
            <person name="Yamaguchi K"/>
            <person name="Onimaru K"/>
            <person name="Kadota M"/>
            <person name="Koyanagi M"/>
            <person name="Keeley SD"/>
            <person name="Tatsumi K"/>
            <person name="Tanaka K"/>
            <person name="Motone F"/>
            <person name="Kageyama Y"/>
            <person name="Nozu R"/>
            <person name="Adachi N"/>
            <person name="Nishimura O"/>
            <person name="Nakagawa R"/>
            <person name="Tanegashima C"/>
            <person name="Kiyatake I"/>
            <person name="Matsumoto R"/>
            <person name="Murakumo K"/>
            <person name="Nishida K"/>
            <person name="Terakita A"/>
            <person name="Kuratani S"/>
            <person name="Sato K"/>
            <person name="Hyodo S Kuraku.S."/>
        </authorList>
    </citation>
    <scope>NUCLEOTIDE SEQUENCE [LARGE SCALE GENOMIC DNA]</scope>
</reference>
<evidence type="ECO:0000256" key="4">
    <source>
        <dbReference type="ARBA" id="ARBA00022679"/>
    </source>
</evidence>
<evidence type="ECO:0000256" key="2">
    <source>
        <dbReference type="ARBA" id="ARBA00012513"/>
    </source>
</evidence>
<dbReference type="InterPro" id="IPR008271">
    <property type="entry name" value="Ser/Thr_kinase_AS"/>
</dbReference>
<dbReference type="EC" id="2.7.11.1" evidence="2"/>
<comment type="similarity">
    <text evidence="1">Belongs to the protein kinase superfamily. STE Ser/Thr protein kinase family. STE20 subfamily.</text>
</comment>
<dbReference type="Gene3D" id="1.10.510.10">
    <property type="entry name" value="Transferase(Phosphotransferase) domain 1"/>
    <property type="match status" value="1"/>
</dbReference>
<protein>
    <recommendedName>
        <fullName evidence="10">Mitogen-activated protein kinase kinase kinase 19</fullName>
        <ecNumber evidence="2">2.7.11.1</ecNumber>
    </recommendedName>
    <alternativeName>
        <fullName evidence="11">SPS1/STE20-related protein kinase YSK4</fullName>
    </alternativeName>
</protein>
<dbReference type="SMART" id="SM00220">
    <property type="entry name" value="S_TKc"/>
    <property type="match status" value="1"/>
</dbReference>
<dbReference type="GO" id="GO:0005524">
    <property type="term" value="F:ATP binding"/>
    <property type="evidence" value="ECO:0007669"/>
    <property type="project" value="UniProtKB-UniRule"/>
</dbReference>
<dbReference type="InterPro" id="IPR000719">
    <property type="entry name" value="Prot_kinase_dom"/>
</dbReference>
<feature type="non-terminal residue" evidence="15">
    <location>
        <position position="1"/>
    </location>
</feature>
<dbReference type="Pfam" id="PF00069">
    <property type="entry name" value="Pkinase"/>
    <property type="match status" value="1"/>
</dbReference>
<keyword evidence="7 12" id="KW-0067">ATP-binding</keyword>
<dbReference type="EMBL" id="BFAA01009219">
    <property type="protein sequence ID" value="GCB78729.1"/>
    <property type="molecule type" value="Genomic_DNA"/>
</dbReference>
<dbReference type="GO" id="GO:0004674">
    <property type="term" value="F:protein serine/threonine kinase activity"/>
    <property type="evidence" value="ECO:0007669"/>
    <property type="project" value="UniProtKB-KW"/>
</dbReference>
<evidence type="ECO:0000256" key="10">
    <source>
        <dbReference type="ARBA" id="ARBA00069016"/>
    </source>
</evidence>
<evidence type="ECO:0000313" key="15">
    <source>
        <dbReference type="EMBL" id="GCB78729.1"/>
    </source>
</evidence>
<dbReference type="PROSITE" id="PS50011">
    <property type="entry name" value="PROTEIN_KINASE_DOM"/>
    <property type="match status" value="1"/>
</dbReference>
<dbReference type="SUPFAM" id="SSF56112">
    <property type="entry name" value="Protein kinase-like (PK-like)"/>
    <property type="match status" value="1"/>
</dbReference>
<keyword evidence="5 12" id="KW-0547">Nucleotide-binding</keyword>
<keyword evidence="3" id="KW-0723">Serine/threonine-protein kinase</keyword>
<dbReference type="Proteomes" id="UP000288216">
    <property type="component" value="Unassembled WGS sequence"/>
</dbReference>
<organism evidence="15 16">
    <name type="scientific">Scyliorhinus torazame</name>
    <name type="common">Cloudy catshark</name>
    <name type="synonym">Catulus torazame</name>
    <dbReference type="NCBI Taxonomy" id="75743"/>
    <lineage>
        <taxon>Eukaryota</taxon>
        <taxon>Metazoa</taxon>
        <taxon>Chordata</taxon>
        <taxon>Craniata</taxon>
        <taxon>Vertebrata</taxon>
        <taxon>Chondrichthyes</taxon>
        <taxon>Elasmobranchii</taxon>
        <taxon>Galeomorphii</taxon>
        <taxon>Galeoidea</taxon>
        <taxon>Carcharhiniformes</taxon>
        <taxon>Scyliorhinidae</taxon>
        <taxon>Scyliorhinus</taxon>
    </lineage>
</organism>
<evidence type="ECO:0000259" key="14">
    <source>
        <dbReference type="PROSITE" id="PS50011"/>
    </source>
</evidence>
<feature type="domain" description="Protein kinase" evidence="14">
    <location>
        <begin position="1226"/>
        <end position="1471"/>
    </location>
</feature>
<keyword evidence="4" id="KW-0808">Transferase</keyword>
<gene>
    <name evidence="15" type="ORF">scyTo_0015872</name>
</gene>
<evidence type="ECO:0000256" key="6">
    <source>
        <dbReference type="ARBA" id="ARBA00022777"/>
    </source>
</evidence>
<feature type="compositionally biased region" description="Polar residues" evidence="13">
    <location>
        <begin position="248"/>
        <end position="259"/>
    </location>
</feature>
<accession>A0A401PZZ0</accession>
<dbReference type="OMA" id="FQEINPT"/>
<feature type="region of interest" description="Disordered" evidence="13">
    <location>
        <begin position="967"/>
        <end position="1004"/>
    </location>
</feature>
<evidence type="ECO:0000256" key="13">
    <source>
        <dbReference type="SAM" id="MobiDB-lite"/>
    </source>
</evidence>
<evidence type="ECO:0000256" key="9">
    <source>
        <dbReference type="ARBA" id="ARBA00048679"/>
    </source>
</evidence>
<evidence type="ECO:0000256" key="11">
    <source>
        <dbReference type="ARBA" id="ARBA00080573"/>
    </source>
</evidence>
<sequence>SGEESLDLNCSNPDGLTPIMATVQGVDMLEKISDLTPTDSRPVEIVQELLKHNKLEWGREILHCRRSVNQTASQVKSTVRKQQTDVTPNQLSLQDSFLAYEEKIGINVDLKICGSQMSTEDSENTNHLMSRNTTLASEKSTLVKQSDGTNTDFQRLTQGRQILLDFDIGKNTLEEMIYLHNGLETSCTATALANPWERLGRENLSHSSLPDEALLVSMKRRRRSSLHLFTRMNKKVKNVPNIEDITGMQGSQSETNISHSEIHLDSSQDSQTRIRQKLKKQVAADSESSSDTLKISLPQLGTSNARPPVSVRLLPIEGKRVTDKQNESNISDTTAITLPSKRYPHYSLLPHESITREKRLNRQSLARSHGKKPSNEFSSDSAPDNQRSLNLDDCLEQTHSLELQCLDVQLLETGFDIENNDKLSLPLPRPLSNCVNCVAASTKIYNGELISQEMAKCLCPNDVIHVIPSENNPECTSAGSDKKHKCEEPEIVGSNLTNKVVIDAGYCKGDIELSDETLDSKLNLETRKPIVKENTSAHILNSVGVDPIQNTHLQNAHSMKISANEVLPCRQINPNDNLLQGEKARESTSHKDSAQHLADNFQQSVAVPKQIVGTNYATCIKEKYEDVHTDLKSNSVMLVTMAKQSPTKVHHFSKKAPVKMNTSYSMSYNANHSFNILAWKKKEKKTERNKSSSKSLQCHPIPIQSWTRKSTFVPSTAHLLKYRKGPCLPSLVNPDLHQVSSKVQTKGQGGIMYLLKNGSLSNEQDLPHISRISNRLNKSPILRVTRSHSTNDFSALKYSDMFQEINPTEKGPGIYEMFGTPVYSIMRKSTTSETNNQVIHCAPPKRRLVCKNSKSNQIIVKNSAKNTKINLNSKLKKNHTNVKKKNVGALQDGEETPLLFTRDEGISGRNWHIKTSKNKELLQELNKQEDSGHLSGGAESLYSLPDYEAHLDNQYLSTIAEISLKQTSDKSDISEGDEGICKESSSTSINGDIRDNTTDQCNSSMIPKTKSTDCIAADLRELQKHLSKRHNDVDMGKRSEFVECQGTIDASESTTALSNKSNWNIIEDKTESATTCTDEDQVNASSSIVKITSSPDLNHTSLLVQPLINTWTTEKMCPAHGLECDNQDSLADELLSCLASALLLEEKNACANNIEVAKHILQKEDDSKNSLFQTGNGKMIPVYEKNLQSAEYTVTKLLKTSSRPNSSLGHSIKSECSSSCEDAIIWTKGNVLGKGAYGTVYCGLTSQGQLIAVKQVSLDATNQIAAEKEYQKLEEEIELLKNLKHVNIVSFLGTNLEANVVSIFMEFVPGGSIAGVISRFGPLPEPVFCTYTKQILKGVDYLHDNSVIHRDIKGNNVMLMPNGVIKLIDFGCAKRMTCVNMSDTHSEMLKSMHGTPYWMAPEVINETGHGKKSDIWSLGCTVFEMASGKPPLAHMETLAAMFYIGAHRGLMPTIPKDFSENARDFVHICLT</sequence>
<dbReference type="PROSITE" id="PS00108">
    <property type="entry name" value="PROTEIN_KINASE_ST"/>
    <property type="match status" value="1"/>
</dbReference>
<comment type="catalytic activity">
    <reaction evidence="9">
        <text>L-seryl-[protein] + ATP = O-phospho-L-seryl-[protein] + ADP + H(+)</text>
        <dbReference type="Rhea" id="RHEA:17989"/>
        <dbReference type="Rhea" id="RHEA-COMP:9863"/>
        <dbReference type="Rhea" id="RHEA-COMP:11604"/>
        <dbReference type="ChEBI" id="CHEBI:15378"/>
        <dbReference type="ChEBI" id="CHEBI:29999"/>
        <dbReference type="ChEBI" id="CHEBI:30616"/>
        <dbReference type="ChEBI" id="CHEBI:83421"/>
        <dbReference type="ChEBI" id="CHEBI:456216"/>
        <dbReference type="EC" id="2.7.11.1"/>
    </reaction>
</comment>
<feature type="non-terminal residue" evidence="15">
    <location>
        <position position="1471"/>
    </location>
</feature>
<keyword evidence="6" id="KW-0418">Kinase</keyword>
<evidence type="ECO:0000256" key="8">
    <source>
        <dbReference type="ARBA" id="ARBA00047899"/>
    </source>
</evidence>